<dbReference type="Pfam" id="PF00563">
    <property type="entry name" value="EAL"/>
    <property type="match status" value="1"/>
</dbReference>
<accession>A0A6S6XUF3</accession>
<dbReference type="Gene3D" id="3.30.70.270">
    <property type="match status" value="1"/>
</dbReference>
<dbReference type="Gene3D" id="3.30.450.20">
    <property type="entry name" value="PAS domain"/>
    <property type="match status" value="1"/>
</dbReference>
<gene>
    <name evidence="1" type="ORF">DENOEST_0452</name>
</gene>
<dbReference type="InterPro" id="IPR035919">
    <property type="entry name" value="EAL_sf"/>
</dbReference>
<dbReference type="Pfam" id="PF00990">
    <property type="entry name" value="GGDEF"/>
    <property type="match status" value="1"/>
</dbReference>
<evidence type="ECO:0000313" key="1">
    <source>
        <dbReference type="EMBL" id="CAB1367617.1"/>
    </source>
</evidence>
<dbReference type="Gene3D" id="3.20.20.450">
    <property type="entry name" value="EAL domain"/>
    <property type="match status" value="1"/>
</dbReference>
<dbReference type="InterPro" id="IPR000160">
    <property type="entry name" value="GGDEF_dom"/>
</dbReference>
<dbReference type="RefSeq" id="WP_145770543.1">
    <property type="nucleotide sequence ID" value="NZ_LR778301.1"/>
</dbReference>
<dbReference type="Pfam" id="PF08448">
    <property type="entry name" value="PAS_4"/>
    <property type="match status" value="1"/>
</dbReference>
<dbReference type="Proteomes" id="UP000515733">
    <property type="component" value="Chromosome"/>
</dbReference>
<dbReference type="PANTHER" id="PTHR44757:SF2">
    <property type="entry name" value="BIOFILM ARCHITECTURE MAINTENANCE PROTEIN MBAA"/>
    <property type="match status" value="1"/>
</dbReference>
<organism evidence="1 2">
    <name type="scientific">Denitratisoma oestradiolicum</name>
    <dbReference type="NCBI Taxonomy" id="311182"/>
    <lineage>
        <taxon>Bacteria</taxon>
        <taxon>Pseudomonadati</taxon>
        <taxon>Pseudomonadota</taxon>
        <taxon>Betaproteobacteria</taxon>
        <taxon>Nitrosomonadales</taxon>
        <taxon>Sterolibacteriaceae</taxon>
        <taxon>Denitratisoma</taxon>
    </lineage>
</organism>
<dbReference type="CDD" id="cd01948">
    <property type="entry name" value="EAL"/>
    <property type="match status" value="1"/>
</dbReference>
<keyword evidence="2" id="KW-1185">Reference proteome</keyword>
<dbReference type="InterPro" id="IPR029787">
    <property type="entry name" value="Nucleotide_cyclase"/>
</dbReference>
<dbReference type="SUPFAM" id="SSF55785">
    <property type="entry name" value="PYP-like sensor domain (PAS domain)"/>
    <property type="match status" value="1"/>
</dbReference>
<dbReference type="SMART" id="SM00267">
    <property type="entry name" value="GGDEF"/>
    <property type="match status" value="1"/>
</dbReference>
<protein>
    <submittedName>
        <fullName evidence="1">Diguanylate cyclase</fullName>
    </submittedName>
</protein>
<dbReference type="InterPro" id="IPR013656">
    <property type="entry name" value="PAS_4"/>
</dbReference>
<dbReference type="SMART" id="SM00052">
    <property type="entry name" value="EAL"/>
    <property type="match status" value="1"/>
</dbReference>
<dbReference type="SUPFAM" id="SSF141868">
    <property type="entry name" value="EAL domain-like"/>
    <property type="match status" value="1"/>
</dbReference>
<dbReference type="KEGG" id="doe:DENOEST_0452"/>
<reference evidence="1 2" key="1">
    <citation type="submission" date="2020-03" db="EMBL/GenBank/DDBJ databases">
        <authorList>
            <consortium name="Genoscope - CEA"/>
            <person name="William W."/>
        </authorList>
    </citation>
    <scope>NUCLEOTIDE SEQUENCE [LARGE SCALE GENOMIC DNA]</scope>
    <source>
        <strain evidence="2">DSM 16959</strain>
    </source>
</reference>
<dbReference type="PANTHER" id="PTHR44757">
    <property type="entry name" value="DIGUANYLATE CYCLASE DGCP"/>
    <property type="match status" value="1"/>
</dbReference>
<dbReference type="InterPro" id="IPR035965">
    <property type="entry name" value="PAS-like_dom_sf"/>
</dbReference>
<dbReference type="PROSITE" id="PS50887">
    <property type="entry name" value="GGDEF"/>
    <property type="match status" value="1"/>
</dbReference>
<dbReference type="PROSITE" id="PS50883">
    <property type="entry name" value="EAL"/>
    <property type="match status" value="1"/>
</dbReference>
<evidence type="ECO:0000313" key="2">
    <source>
        <dbReference type="Proteomes" id="UP000515733"/>
    </source>
</evidence>
<dbReference type="PROSITE" id="PS50112">
    <property type="entry name" value="PAS"/>
    <property type="match status" value="1"/>
</dbReference>
<dbReference type="InterPro" id="IPR001633">
    <property type="entry name" value="EAL_dom"/>
</dbReference>
<dbReference type="SUPFAM" id="SSF55073">
    <property type="entry name" value="Nucleotide cyclase"/>
    <property type="match status" value="1"/>
</dbReference>
<proteinExistence type="predicted"/>
<dbReference type="NCBIfam" id="TIGR00254">
    <property type="entry name" value="GGDEF"/>
    <property type="match status" value="1"/>
</dbReference>
<dbReference type="CDD" id="cd01949">
    <property type="entry name" value="GGDEF"/>
    <property type="match status" value="1"/>
</dbReference>
<dbReference type="InterPro" id="IPR043128">
    <property type="entry name" value="Rev_trsase/Diguanyl_cyclase"/>
</dbReference>
<name>A0A6S6XUF3_9PROT</name>
<dbReference type="EMBL" id="LR778301">
    <property type="protein sequence ID" value="CAB1367617.1"/>
    <property type="molecule type" value="Genomic_DNA"/>
</dbReference>
<sequence>MSRRRFATGLRELLTPGVNGSGGTVIDGLLFRFSVFLVPVAIALMTLAALAVWPARFANDGGQGLDFAVVADPGGSFEPHQARARLAGLPRIGYLDTHLSEAPFWFVFDGPLSPAVGGHGAQLIEFPSRHAREVSCWDAATLDPLGRGSRASAEGGVRQAKAGFFLIPAVAVPAQVLCRSQFSGPARLTVRQWTEGDFDLSIAEFHRELGLLDGGLLILTLFVLITALINREWIYVLFAAWLMGNLRIAALSAGFDTLWFGHEIPATWMFLVRKFSMAAYCALTIMLFSRLLAAELRQVGYGRWLNWVKWSNAPLMLCALVLSYGQFLPVFWLLSVFSVGSIIFLMVRILMVTRSPVAIWYAISIAITVGANFNEVVAASLGIKALMGLFNSVTAALISSLMAALAIAEQMHQERLGRLRAEAELRNTYEAIPIGLFTLDTKGCFLRVNPAMRTMVGVADFSGRHWGEFFGAGTWENLDDALRGRASGETEISVMEGGQRRYFLVKATATDGHVEGSLQDITQRTLAAKQLQLLADHDPLTGILNRRGLEVAFNRISDSTLCLAYLDLDRFKLINDLYGHAAGDEILIQICRQIEGALEPEGFHFGRVGGDEFVIAFNTSDMSVAERQCRAILRAVFSEPFKINAKAFIVNASIGLIEVTPGILLTEAISAADRACRTAKEGGPNELVVYRKDAPVFAERAEELRIIQQFGTHAAPEGLVLHGQPIMSLRAPFDSLNFEFLLRMRDPDSGLISSAYKVIKTAETSGRISLIDRWVFQRALEWLDEHHAALVNTRVVNVNLSGASLNDMHFVEDIFAMLAQHPRAAALLCIEITESVALHDIDTSLRFVDRAKQYGARVALDDFGAGYTSFSYLRHLPADALKIDGQFVLGATAHPANMAIVEAISDLAHNFGMQSIAEWAEDISTVQAMVEAGIDHLQGYIIALPQPLENLLAACSGADFIQDPVVAAYVKTLQDIEPWGLPELGRRDLH</sequence>
<dbReference type="InterPro" id="IPR052155">
    <property type="entry name" value="Biofilm_reg_signaling"/>
</dbReference>
<dbReference type="AlphaFoldDB" id="A0A6S6XUF3"/>
<dbReference type="OrthoDB" id="9813903at2"/>
<dbReference type="InterPro" id="IPR000014">
    <property type="entry name" value="PAS"/>
</dbReference>